<evidence type="ECO:0000313" key="2">
    <source>
        <dbReference type="Proteomes" id="UP000320839"/>
    </source>
</evidence>
<protein>
    <submittedName>
        <fullName evidence="1">Uncharacterized protein</fullName>
    </submittedName>
</protein>
<dbReference type="Proteomes" id="UP000320839">
    <property type="component" value="Chromosome"/>
</dbReference>
<gene>
    <name evidence="1" type="ORF">Pan153_30630</name>
</gene>
<proteinExistence type="predicted"/>
<sequence>MKECTLTADNQPRCPARSAICFWDSKTLSVVDKSCVKGAIIYIPEKWLFISATETSVTYSVLHLFHCRNGFAVAGQCFCFLCGRELVIRSYLLLSVFQIEQRKLFAQNLA</sequence>
<name>A0A518FQ54_9PLAN</name>
<organism evidence="1 2">
    <name type="scientific">Gimesia panareensis</name>
    <dbReference type="NCBI Taxonomy" id="2527978"/>
    <lineage>
        <taxon>Bacteria</taxon>
        <taxon>Pseudomonadati</taxon>
        <taxon>Planctomycetota</taxon>
        <taxon>Planctomycetia</taxon>
        <taxon>Planctomycetales</taxon>
        <taxon>Planctomycetaceae</taxon>
        <taxon>Gimesia</taxon>
    </lineage>
</organism>
<evidence type="ECO:0000313" key="1">
    <source>
        <dbReference type="EMBL" id="QDV18405.1"/>
    </source>
</evidence>
<dbReference type="AlphaFoldDB" id="A0A518FQ54"/>
<reference evidence="1 2" key="1">
    <citation type="submission" date="2019-02" db="EMBL/GenBank/DDBJ databases">
        <title>Deep-cultivation of Planctomycetes and their phenomic and genomic characterization uncovers novel biology.</title>
        <authorList>
            <person name="Wiegand S."/>
            <person name="Jogler M."/>
            <person name="Boedeker C."/>
            <person name="Pinto D."/>
            <person name="Vollmers J."/>
            <person name="Rivas-Marin E."/>
            <person name="Kohn T."/>
            <person name="Peeters S.H."/>
            <person name="Heuer A."/>
            <person name="Rast P."/>
            <person name="Oberbeckmann S."/>
            <person name="Bunk B."/>
            <person name="Jeske O."/>
            <person name="Meyerdierks A."/>
            <person name="Storesund J.E."/>
            <person name="Kallscheuer N."/>
            <person name="Luecker S."/>
            <person name="Lage O.M."/>
            <person name="Pohl T."/>
            <person name="Merkel B.J."/>
            <person name="Hornburger P."/>
            <person name="Mueller R.-W."/>
            <person name="Bruemmer F."/>
            <person name="Labrenz M."/>
            <person name="Spormann A.M."/>
            <person name="Op den Camp H."/>
            <person name="Overmann J."/>
            <person name="Amann R."/>
            <person name="Jetten M.S.M."/>
            <person name="Mascher T."/>
            <person name="Medema M.H."/>
            <person name="Devos D.P."/>
            <person name="Kaster A.-K."/>
            <person name="Ovreas L."/>
            <person name="Rohde M."/>
            <person name="Galperin M.Y."/>
            <person name="Jogler C."/>
        </authorList>
    </citation>
    <scope>NUCLEOTIDE SEQUENCE [LARGE SCALE GENOMIC DNA]</scope>
    <source>
        <strain evidence="1 2">Pan153</strain>
    </source>
</reference>
<accession>A0A518FQ54</accession>
<dbReference type="EMBL" id="CP036317">
    <property type="protein sequence ID" value="QDV18405.1"/>
    <property type="molecule type" value="Genomic_DNA"/>
</dbReference>